<reference evidence="2 3" key="1">
    <citation type="submission" date="2016-01" db="EMBL/GenBank/DDBJ databases">
        <title>Draft genome sequence of Clavibacter michiganensis subsp. tessellarius DOAB 609.</title>
        <authorList>
            <person name="Tambong J.T."/>
        </authorList>
    </citation>
    <scope>NUCLEOTIDE SEQUENCE [LARGE SCALE GENOMIC DNA]</scope>
    <source>
        <strain evidence="2 3">DOAB 609</strain>
    </source>
</reference>
<organism evidence="2 3">
    <name type="scientific">Clavibacter tessellarius</name>
    <dbReference type="NCBI Taxonomy" id="31965"/>
    <lineage>
        <taxon>Bacteria</taxon>
        <taxon>Bacillati</taxon>
        <taxon>Actinomycetota</taxon>
        <taxon>Actinomycetes</taxon>
        <taxon>Micrococcales</taxon>
        <taxon>Microbacteriaceae</taxon>
        <taxon>Clavibacter</taxon>
    </lineage>
</organism>
<protein>
    <recommendedName>
        <fullName evidence="4">Secreted protein</fullName>
    </recommendedName>
</protein>
<dbReference type="RefSeq" id="WP_063071487.1">
    <property type="nucleotide sequence ID" value="NZ_LQXA01000029.1"/>
</dbReference>
<evidence type="ECO:0008006" key="4">
    <source>
        <dbReference type="Google" id="ProtNLM"/>
    </source>
</evidence>
<dbReference type="AlphaFoldDB" id="A0A154V1R5"/>
<evidence type="ECO:0000313" key="2">
    <source>
        <dbReference type="EMBL" id="KZC95199.1"/>
    </source>
</evidence>
<dbReference type="OrthoDB" id="5121833at2"/>
<feature type="signal peptide" evidence="1">
    <location>
        <begin position="1"/>
        <end position="32"/>
    </location>
</feature>
<dbReference type="STRING" id="31965.AWH51_09425"/>
<proteinExistence type="predicted"/>
<evidence type="ECO:0000313" key="3">
    <source>
        <dbReference type="Proteomes" id="UP000076218"/>
    </source>
</evidence>
<dbReference type="EMBL" id="LQXA01000029">
    <property type="protein sequence ID" value="KZC95199.1"/>
    <property type="molecule type" value="Genomic_DNA"/>
</dbReference>
<gene>
    <name evidence="2" type="ORF">AWH51_09425</name>
</gene>
<name>A0A154V1R5_9MICO</name>
<keyword evidence="1" id="KW-0732">Signal</keyword>
<sequence length="144" mass="15790">MKLPRALPRLLAGGLAAFALVSAGLAAGPAPAAQAQSNYRVCGTWNSSQSDGEIGSGLIVKVYKGGPDTCHQKLKFMFQYYGYAWQGSSAEQRFDMMTCEEFGQRSDTGTDPCPQLDVNAIYKYTSPFDKIHPVRTGGFSWWHR</sequence>
<feature type="chain" id="PRO_5039625264" description="Secreted protein" evidence="1">
    <location>
        <begin position="33"/>
        <end position="144"/>
    </location>
</feature>
<accession>A0A154V1R5</accession>
<dbReference type="Proteomes" id="UP000076218">
    <property type="component" value="Unassembled WGS sequence"/>
</dbReference>
<evidence type="ECO:0000256" key="1">
    <source>
        <dbReference type="SAM" id="SignalP"/>
    </source>
</evidence>
<comment type="caution">
    <text evidence="2">The sequence shown here is derived from an EMBL/GenBank/DDBJ whole genome shotgun (WGS) entry which is preliminary data.</text>
</comment>